<comment type="caution">
    <text evidence="1">The sequence shown here is derived from an EMBL/GenBank/DDBJ whole genome shotgun (WGS) entry which is preliminary data.</text>
</comment>
<dbReference type="InterPro" id="IPR012349">
    <property type="entry name" value="Split_barrel_FMN-bd"/>
</dbReference>
<sequence>MTLVDRAFDPIESQVITSAVKPMVDGAGLEVLNEAECLHLLASASVGRIVFSDRALPAVLPMDIETITGRRLYAHD</sequence>
<evidence type="ECO:0000313" key="2">
    <source>
        <dbReference type="Proteomes" id="UP000287547"/>
    </source>
</evidence>
<protein>
    <submittedName>
        <fullName evidence="1">Uncharacterized protein</fullName>
    </submittedName>
</protein>
<dbReference type="OrthoDB" id="7062584at2"/>
<accession>A0A428ZAP3</accession>
<dbReference type="RefSeq" id="WP_037267480.1">
    <property type="nucleotide sequence ID" value="NZ_QHKI01000013.1"/>
</dbReference>
<name>A0A428ZAP3_KIBAR</name>
<proteinExistence type="predicted"/>
<gene>
    <name evidence="1" type="ORF">DMH04_17640</name>
</gene>
<dbReference type="AlphaFoldDB" id="A0A428ZAP3"/>
<dbReference type="Gene3D" id="2.30.110.10">
    <property type="entry name" value="Electron Transport, Fmn-binding Protein, Chain A"/>
    <property type="match status" value="1"/>
</dbReference>
<dbReference type="Proteomes" id="UP000287547">
    <property type="component" value="Unassembled WGS sequence"/>
</dbReference>
<reference evidence="1 2" key="1">
    <citation type="submission" date="2018-05" db="EMBL/GenBank/DDBJ databases">
        <title>Evolution of GPA BGCs.</title>
        <authorList>
            <person name="Waglechner N."/>
            <person name="Wright G.D."/>
        </authorList>
    </citation>
    <scope>NUCLEOTIDE SEQUENCE [LARGE SCALE GENOMIC DNA]</scope>
    <source>
        <strain evidence="1 2">A82846</strain>
    </source>
</reference>
<dbReference type="EMBL" id="QHKI01000013">
    <property type="protein sequence ID" value="RSM85132.1"/>
    <property type="molecule type" value="Genomic_DNA"/>
</dbReference>
<evidence type="ECO:0000313" key="1">
    <source>
        <dbReference type="EMBL" id="RSM85132.1"/>
    </source>
</evidence>
<organism evidence="1 2">
    <name type="scientific">Kibdelosporangium aridum</name>
    <dbReference type="NCBI Taxonomy" id="2030"/>
    <lineage>
        <taxon>Bacteria</taxon>
        <taxon>Bacillati</taxon>
        <taxon>Actinomycetota</taxon>
        <taxon>Actinomycetes</taxon>
        <taxon>Pseudonocardiales</taxon>
        <taxon>Pseudonocardiaceae</taxon>
        <taxon>Kibdelosporangium</taxon>
    </lineage>
</organism>